<dbReference type="SUPFAM" id="SSF48498">
    <property type="entry name" value="Tetracyclin repressor-like, C-terminal domain"/>
    <property type="match status" value="1"/>
</dbReference>
<dbReference type="KEGG" id="dpc:A6048_00405"/>
<name>A0AAD0NM28_9ACTN</name>
<feature type="domain" description="HTH tetR-type" evidence="3">
    <location>
        <begin position="18"/>
        <end position="78"/>
    </location>
</feature>
<accession>A0AAD0NM28</accession>
<dbReference type="Proteomes" id="UP000244903">
    <property type="component" value="Chromosome"/>
</dbReference>
<sequence length="217" mass="23476">MSAGGTGGEGSNGSPRGDRRREALLAELDRQLRTTKLDDISVADLTDAAGITRSAFYFYFDSKAAAVTVLLSSIQATAAKSNDMLVNSDGRFRSRVSATLSRLADRMVDNAHVYRALLTARTTHEPMRRLWDEGRAELAAPIAEYIRSERAAGRAPDGADADSLATALIQINESVLEHLVYDPGADREPMIATASDLWVRAIYGRPDPSVDNPGEHS</sequence>
<keyword evidence="5" id="KW-1185">Reference proteome</keyword>
<dbReference type="InterPro" id="IPR001647">
    <property type="entry name" value="HTH_TetR"/>
</dbReference>
<feature type="DNA-binding region" description="H-T-H motif" evidence="2">
    <location>
        <begin position="41"/>
        <end position="60"/>
    </location>
</feature>
<dbReference type="PANTHER" id="PTHR30055:SF184">
    <property type="entry name" value="HTH-TYPE TRANSCRIPTIONAL REGULATOR ETHR"/>
    <property type="match status" value="1"/>
</dbReference>
<evidence type="ECO:0000256" key="1">
    <source>
        <dbReference type="ARBA" id="ARBA00023125"/>
    </source>
</evidence>
<dbReference type="PANTHER" id="PTHR30055">
    <property type="entry name" value="HTH-TYPE TRANSCRIPTIONAL REGULATOR RUTR"/>
    <property type="match status" value="1"/>
</dbReference>
<dbReference type="RefSeq" id="WP_107747747.1">
    <property type="nucleotide sequence ID" value="NZ_CP015453.1"/>
</dbReference>
<evidence type="ECO:0000313" key="4">
    <source>
        <dbReference type="EMBL" id="AWH94227.1"/>
    </source>
</evidence>
<dbReference type="InterPro" id="IPR049397">
    <property type="entry name" value="EthR_C"/>
</dbReference>
<protein>
    <submittedName>
        <fullName evidence="4">TetR family transcriptional regulator</fullName>
    </submittedName>
</protein>
<dbReference type="Pfam" id="PF00440">
    <property type="entry name" value="TetR_N"/>
    <property type="match status" value="1"/>
</dbReference>
<evidence type="ECO:0000256" key="2">
    <source>
        <dbReference type="PROSITE-ProRule" id="PRU00335"/>
    </source>
</evidence>
<dbReference type="GO" id="GO:0000976">
    <property type="term" value="F:transcription cis-regulatory region binding"/>
    <property type="evidence" value="ECO:0007669"/>
    <property type="project" value="TreeGrafter"/>
</dbReference>
<dbReference type="PROSITE" id="PS50977">
    <property type="entry name" value="HTH_TETR_2"/>
    <property type="match status" value="1"/>
</dbReference>
<dbReference type="EMBL" id="CP015453">
    <property type="protein sequence ID" value="AWH94227.1"/>
    <property type="molecule type" value="Genomic_DNA"/>
</dbReference>
<evidence type="ECO:0000313" key="5">
    <source>
        <dbReference type="Proteomes" id="UP000244903"/>
    </source>
</evidence>
<evidence type="ECO:0000259" key="3">
    <source>
        <dbReference type="PROSITE" id="PS50977"/>
    </source>
</evidence>
<dbReference type="Gene3D" id="1.10.10.60">
    <property type="entry name" value="Homeodomain-like"/>
    <property type="match status" value="1"/>
</dbReference>
<dbReference type="Gene3D" id="1.10.357.10">
    <property type="entry name" value="Tetracycline Repressor, domain 2"/>
    <property type="match status" value="1"/>
</dbReference>
<proteinExistence type="predicted"/>
<dbReference type="InterPro" id="IPR009057">
    <property type="entry name" value="Homeodomain-like_sf"/>
</dbReference>
<reference evidence="4 5" key="1">
    <citation type="submission" date="2016-04" db="EMBL/GenBank/DDBJ databases">
        <title>Complete genome sequence of the haloalkaliphilic hydrocarbon-degrading bacterium Dietzia psychralcaliphila ILA-1T, isolated from a drain of a fish product-processing plant.</title>
        <authorList>
            <person name="Zhao J."/>
            <person name="Hu B."/>
            <person name="Geng S."/>
            <person name="Nie Y."/>
            <person name="Tang Y."/>
        </authorList>
    </citation>
    <scope>NUCLEOTIDE SEQUENCE [LARGE SCALE GENOMIC DNA]</scope>
    <source>
        <strain evidence="4 5">ILA-1</strain>
    </source>
</reference>
<dbReference type="AlphaFoldDB" id="A0AAD0NM28"/>
<dbReference type="InterPro" id="IPR036271">
    <property type="entry name" value="Tet_transcr_reg_TetR-rel_C_sf"/>
</dbReference>
<gene>
    <name evidence="4" type="ORF">A6048_00405</name>
</gene>
<dbReference type="Pfam" id="PF21313">
    <property type="entry name" value="EthR_C"/>
    <property type="match status" value="1"/>
</dbReference>
<keyword evidence="1 2" id="KW-0238">DNA-binding</keyword>
<dbReference type="GO" id="GO:0003700">
    <property type="term" value="F:DNA-binding transcription factor activity"/>
    <property type="evidence" value="ECO:0007669"/>
    <property type="project" value="TreeGrafter"/>
</dbReference>
<organism evidence="4 5">
    <name type="scientific">Dietzia psychralcaliphila</name>
    <dbReference type="NCBI Taxonomy" id="139021"/>
    <lineage>
        <taxon>Bacteria</taxon>
        <taxon>Bacillati</taxon>
        <taxon>Actinomycetota</taxon>
        <taxon>Actinomycetes</taxon>
        <taxon>Mycobacteriales</taxon>
        <taxon>Dietziaceae</taxon>
        <taxon>Dietzia</taxon>
    </lineage>
</organism>
<dbReference type="InterPro" id="IPR050109">
    <property type="entry name" value="HTH-type_TetR-like_transc_reg"/>
</dbReference>
<dbReference type="SUPFAM" id="SSF46689">
    <property type="entry name" value="Homeodomain-like"/>
    <property type="match status" value="1"/>
</dbReference>